<dbReference type="Proteomes" id="UP000712281">
    <property type="component" value="Unassembled WGS sequence"/>
</dbReference>
<dbReference type="AlphaFoldDB" id="A0A8S9LIR9"/>
<sequence>MCRTSDPVKADYGMDIFADEIYVPEIFKGLGFVGVNKFVHGMDNVKDPVVNLLGRDNGISVVGTHDVYDHTHINDVVHRSGQCKELSVGARFRSDATRSLQPCSSWSDMIRATGPSSSHFRCPELESRSRSDVSQRPREVACVFCDWERRDQSDSAKSLAFRSLGLENRSQSDVSQRPREVARVFCRSEQRLAATT</sequence>
<name>A0A8S9LIR9_BRACR</name>
<dbReference type="EMBL" id="QGKW02000276">
    <property type="protein sequence ID" value="KAF2607005.1"/>
    <property type="molecule type" value="Genomic_DNA"/>
</dbReference>
<protein>
    <submittedName>
        <fullName evidence="1">Uncharacterized protein</fullName>
    </submittedName>
</protein>
<comment type="caution">
    <text evidence="1">The sequence shown here is derived from an EMBL/GenBank/DDBJ whole genome shotgun (WGS) entry which is preliminary data.</text>
</comment>
<accession>A0A8S9LIR9</accession>
<evidence type="ECO:0000313" key="1">
    <source>
        <dbReference type="EMBL" id="KAF2607005.1"/>
    </source>
</evidence>
<proteinExistence type="predicted"/>
<gene>
    <name evidence="1" type="ORF">F2Q68_00045080</name>
</gene>
<evidence type="ECO:0000313" key="2">
    <source>
        <dbReference type="Proteomes" id="UP000712281"/>
    </source>
</evidence>
<organism evidence="1 2">
    <name type="scientific">Brassica cretica</name>
    <name type="common">Mustard</name>
    <dbReference type="NCBI Taxonomy" id="69181"/>
    <lineage>
        <taxon>Eukaryota</taxon>
        <taxon>Viridiplantae</taxon>
        <taxon>Streptophyta</taxon>
        <taxon>Embryophyta</taxon>
        <taxon>Tracheophyta</taxon>
        <taxon>Spermatophyta</taxon>
        <taxon>Magnoliopsida</taxon>
        <taxon>eudicotyledons</taxon>
        <taxon>Gunneridae</taxon>
        <taxon>Pentapetalae</taxon>
        <taxon>rosids</taxon>
        <taxon>malvids</taxon>
        <taxon>Brassicales</taxon>
        <taxon>Brassicaceae</taxon>
        <taxon>Brassiceae</taxon>
        <taxon>Brassica</taxon>
    </lineage>
</organism>
<reference evidence="1" key="1">
    <citation type="submission" date="2019-12" db="EMBL/GenBank/DDBJ databases">
        <title>Genome sequencing and annotation of Brassica cretica.</title>
        <authorList>
            <person name="Studholme D.J."/>
            <person name="Sarris P.F."/>
        </authorList>
    </citation>
    <scope>NUCLEOTIDE SEQUENCE</scope>
    <source>
        <strain evidence="1">PFS-001/15</strain>
        <tissue evidence="1">Leaf</tissue>
    </source>
</reference>